<evidence type="ECO:0000313" key="1">
    <source>
        <dbReference type="EMBL" id="SPP65372.1"/>
    </source>
</evidence>
<dbReference type="InterPro" id="IPR036287">
    <property type="entry name" value="Rv1873-like_sf"/>
</dbReference>
<accession>A0A330L691</accession>
<protein>
    <recommendedName>
        <fullName evidence="3">Calpastatin</fullName>
    </recommendedName>
</protein>
<dbReference type="Pfam" id="PF08837">
    <property type="entry name" value="DUF1810"/>
    <property type="match status" value="1"/>
</dbReference>
<reference evidence="2" key="1">
    <citation type="submission" date="2018-04" db="EMBL/GenBank/DDBJ databases">
        <authorList>
            <person name="Lucker S."/>
            <person name="Sakoula D."/>
        </authorList>
    </citation>
    <scope>NUCLEOTIDE SEQUENCE [LARGE SCALE GENOMIC DNA]</scope>
</reference>
<evidence type="ECO:0008006" key="3">
    <source>
        <dbReference type="Google" id="ProtNLM"/>
    </source>
</evidence>
<dbReference type="InParanoid" id="A0A330L691"/>
<dbReference type="Gene3D" id="1.25.40.380">
    <property type="entry name" value="Protein of unknown function DUF1810"/>
    <property type="match status" value="1"/>
</dbReference>
<dbReference type="SUPFAM" id="SSF140736">
    <property type="entry name" value="Rv1873-like"/>
    <property type="match status" value="1"/>
</dbReference>
<name>A0A330L691_9BACT</name>
<organism evidence="1 2">
    <name type="scientific">Nitrospira lenta</name>
    <dbReference type="NCBI Taxonomy" id="1436998"/>
    <lineage>
        <taxon>Bacteria</taxon>
        <taxon>Pseudomonadati</taxon>
        <taxon>Nitrospirota</taxon>
        <taxon>Nitrospiria</taxon>
        <taxon>Nitrospirales</taxon>
        <taxon>Nitrospiraceae</taxon>
        <taxon>Nitrospira</taxon>
    </lineage>
</organism>
<sequence length="170" mass="18892">MTDKYNLHRFLDAQERVYDTVLHELRAGRKSSHWIWFIFPQIAGLGHSGMAQKFAIDSLDEAKAYLQHPVRARNIHENFYCNRRYTATTSLTAGGLAAQSVDILFQVCLPSSQLRAPVSHGVLAVSSRTLVNTAGWVPGSEHVRSLFSTWKGAALKRSSPTRTILNSAPA</sequence>
<dbReference type="AlphaFoldDB" id="A0A330L691"/>
<gene>
    <name evidence="1" type="ORF">NITLEN_30286</name>
</gene>
<dbReference type="Proteomes" id="UP000248168">
    <property type="component" value="Unassembled WGS sequence"/>
</dbReference>
<dbReference type="InterPro" id="IPR014937">
    <property type="entry name" value="DUF1810"/>
</dbReference>
<dbReference type="OrthoDB" id="9801870at2"/>
<dbReference type="EMBL" id="OUNR01000016">
    <property type="protein sequence ID" value="SPP65372.1"/>
    <property type="molecule type" value="Genomic_DNA"/>
</dbReference>
<keyword evidence="2" id="KW-1185">Reference proteome</keyword>
<proteinExistence type="predicted"/>
<evidence type="ECO:0000313" key="2">
    <source>
        <dbReference type="Proteomes" id="UP000248168"/>
    </source>
</evidence>